<dbReference type="EMBL" id="GBXM01021785">
    <property type="protein sequence ID" value="JAH86792.1"/>
    <property type="molecule type" value="Transcribed_RNA"/>
</dbReference>
<organism evidence="1">
    <name type="scientific">Anguilla anguilla</name>
    <name type="common">European freshwater eel</name>
    <name type="synonym">Muraena anguilla</name>
    <dbReference type="NCBI Taxonomy" id="7936"/>
    <lineage>
        <taxon>Eukaryota</taxon>
        <taxon>Metazoa</taxon>
        <taxon>Chordata</taxon>
        <taxon>Craniata</taxon>
        <taxon>Vertebrata</taxon>
        <taxon>Euteleostomi</taxon>
        <taxon>Actinopterygii</taxon>
        <taxon>Neopterygii</taxon>
        <taxon>Teleostei</taxon>
        <taxon>Anguilliformes</taxon>
        <taxon>Anguillidae</taxon>
        <taxon>Anguilla</taxon>
    </lineage>
</organism>
<accession>A0A0E9W8X4</accession>
<name>A0A0E9W8X4_ANGAN</name>
<reference evidence="1" key="2">
    <citation type="journal article" date="2015" name="Fish Shellfish Immunol.">
        <title>Early steps in the European eel (Anguilla anguilla)-Vibrio vulnificus interaction in the gills: Role of the RtxA13 toxin.</title>
        <authorList>
            <person name="Callol A."/>
            <person name="Pajuelo D."/>
            <person name="Ebbesson L."/>
            <person name="Teles M."/>
            <person name="MacKenzie S."/>
            <person name="Amaro C."/>
        </authorList>
    </citation>
    <scope>NUCLEOTIDE SEQUENCE</scope>
</reference>
<reference evidence="1" key="1">
    <citation type="submission" date="2014-11" db="EMBL/GenBank/DDBJ databases">
        <authorList>
            <person name="Amaro Gonzalez C."/>
        </authorList>
    </citation>
    <scope>NUCLEOTIDE SEQUENCE</scope>
</reference>
<sequence>MVYSANQLCPGVFLMDARVMFCRAKRSGMVLWALYLLSESWAVRWASAPFTGTSRGQCGHVLSSFSGSSGTKVQS</sequence>
<proteinExistence type="predicted"/>
<evidence type="ECO:0000313" key="1">
    <source>
        <dbReference type="EMBL" id="JAH86792.1"/>
    </source>
</evidence>
<dbReference type="AlphaFoldDB" id="A0A0E9W8X4"/>
<protein>
    <submittedName>
        <fullName evidence="1">Uncharacterized protein</fullName>
    </submittedName>
</protein>